<feature type="compositionally biased region" description="Polar residues" evidence="1">
    <location>
        <begin position="19"/>
        <end position="28"/>
    </location>
</feature>
<sequence>MQAGAGATKLEIAEDDDGNASNRNAPKSITQTISSDTFRITYQKGLLDSFIHFPKIELHIPYLISKFVEITCRHEKTRMSNEFHEKERMEREERDRQFQKSIEAGRIAMKREEKRVQGVRGEKWRTEVEPVLRKFTEALRHADTSNLRRFGEEQVCGEF</sequence>
<feature type="compositionally biased region" description="Basic and acidic residues" evidence="1">
    <location>
        <begin position="82"/>
        <end position="98"/>
    </location>
</feature>
<accession>A0AAD5SA97</accession>
<proteinExistence type="predicted"/>
<protein>
    <submittedName>
        <fullName evidence="2">Uncharacterized protein</fullName>
    </submittedName>
</protein>
<name>A0AAD5SA97_9FUNG</name>
<evidence type="ECO:0000256" key="1">
    <source>
        <dbReference type="SAM" id="MobiDB-lite"/>
    </source>
</evidence>
<feature type="region of interest" description="Disordered" evidence="1">
    <location>
        <begin position="1"/>
        <end position="28"/>
    </location>
</feature>
<feature type="region of interest" description="Disordered" evidence="1">
    <location>
        <begin position="82"/>
        <end position="103"/>
    </location>
</feature>
<gene>
    <name evidence="2" type="ORF">HK097_010117</name>
</gene>
<dbReference type="AlphaFoldDB" id="A0AAD5SA97"/>
<evidence type="ECO:0000313" key="2">
    <source>
        <dbReference type="EMBL" id="KAJ3048885.1"/>
    </source>
</evidence>
<keyword evidence="3" id="KW-1185">Reference proteome</keyword>
<reference evidence="2" key="1">
    <citation type="submission" date="2020-05" db="EMBL/GenBank/DDBJ databases">
        <title>Phylogenomic resolution of chytrid fungi.</title>
        <authorList>
            <person name="Stajich J.E."/>
            <person name="Amses K."/>
            <person name="Simmons R."/>
            <person name="Seto K."/>
            <person name="Myers J."/>
            <person name="Bonds A."/>
            <person name="Quandt C.A."/>
            <person name="Barry K."/>
            <person name="Liu P."/>
            <person name="Grigoriev I."/>
            <person name="Longcore J.E."/>
            <person name="James T.Y."/>
        </authorList>
    </citation>
    <scope>NUCLEOTIDE SEQUENCE</scope>
    <source>
        <strain evidence="2">JEL0318</strain>
    </source>
</reference>
<evidence type="ECO:0000313" key="3">
    <source>
        <dbReference type="Proteomes" id="UP001212841"/>
    </source>
</evidence>
<comment type="caution">
    <text evidence="2">The sequence shown here is derived from an EMBL/GenBank/DDBJ whole genome shotgun (WGS) entry which is preliminary data.</text>
</comment>
<dbReference type="Proteomes" id="UP001212841">
    <property type="component" value="Unassembled WGS sequence"/>
</dbReference>
<organism evidence="2 3">
    <name type="scientific">Rhizophlyctis rosea</name>
    <dbReference type="NCBI Taxonomy" id="64517"/>
    <lineage>
        <taxon>Eukaryota</taxon>
        <taxon>Fungi</taxon>
        <taxon>Fungi incertae sedis</taxon>
        <taxon>Chytridiomycota</taxon>
        <taxon>Chytridiomycota incertae sedis</taxon>
        <taxon>Chytridiomycetes</taxon>
        <taxon>Rhizophlyctidales</taxon>
        <taxon>Rhizophlyctidaceae</taxon>
        <taxon>Rhizophlyctis</taxon>
    </lineage>
</organism>
<dbReference type="EMBL" id="JADGJD010000723">
    <property type="protein sequence ID" value="KAJ3048885.1"/>
    <property type="molecule type" value="Genomic_DNA"/>
</dbReference>